<name>A0A420SFX7_GIBIN</name>
<dbReference type="InterPro" id="IPR021514">
    <property type="entry name" value="DUF3176"/>
</dbReference>
<reference evidence="3 4" key="1">
    <citation type="journal article" date="2018" name="Sci. Rep.">
        <title>Characterisation of pathogen-specific regions and novel effector candidates in Fusarium oxysporum f. sp. cepae.</title>
        <authorList>
            <person name="Armitage A.D."/>
            <person name="Taylor A."/>
            <person name="Sobczyk M.K."/>
            <person name="Baxter L."/>
            <person name="Greenfield B.P."/>
            <person name="Bates H.J."/>
            <person name="Wilson F."/>
            <person name="Jackson A.C."/>
            <person name="Ott S."/>
            <person name="Harrison R.J."/>
            <person name="Clarkson J.P."/>
        </authorList>
    </citation>
    <scope>NUCLEOTIDE SEQUENCE [LARGE SCALE GENOMIC DNA]</scope>
    <source>
        <strain evidence="3 4">Fp_A8</strain>
    </source>
</reference>
<dbReference type="PANTHER" id="PTHR35394">
    <property type="entry name" value="DUF3176 DOMAIN-CONTAINING PROTEIN"/>
    <property type="match status" value="1"/>
</dbReference>
<dbReference type="Pfam" id="PF11374">
    <property type="entry name" value="DUF3176"/>
    <property type="match status" value="1"/>
</dbReference>
<dbReference type="PANTHER" id="PTHR35394:SF5">
    <property type="entry name" value="DUF3176 DOMAIN-CONTAINING PROTEIN"/>
    <property type="match status" value="1"/>
</dbReference>
<protein>
    <submittedName>
        <fullName evidence="3">Uncharacterized protein</fullName>
    </submittedName>
</protein>
<feature type="transmembrane region" description="Helical" evidence="2">
    <location>
        <begin position="202"/>
        <end position="222"/>
    </location>
</feature>
<keyword evidence="2" id="KW-0472">Membrane</keyword>
<dbReference type="AlphaFoldDB" id="A0A420SFX7"/>
<sequence length="650" mass="72560">MSLGREVTKSHQQSSARDQDSSGQLQEIRHISEISIRNPDIPPCQATLDVDMHVTSNKDENSKLLNINSRELQNNGDSLISNQDALGTNYALRRNHIFRSWWQEIAWCVFAAGLLVLLVVLLKTHDKKPAPEWFVSLNAVVAAISTICRASMVIPVSEGLSQLKWNAFARSQRPLDDLKTFDQASRGPFGSLLLLSKTRGRLLGVSTVAAIVLISGLATSSLTQATIAFGPQMRRLSENAIANKASSINLNDWQELKEQLMNGAFQAYFISERQRKTLQLNPSCPSSCHWNKFRTIDICDVQRNVTDQLKLQLRDPDNLGDFDETQGVDPGEDQDVEYWSVTLGDSFRVDDMNAYNWVAATESMRAEMAKGLWGDDMDKFPITTLTTQLFIYKKLSYPGDPPVRSYKGAMSPYRAVAVTWYWCIKEYEMDLTAGATHIKAEETDYQVINGSQNNYPFDWDVILVDNQTLEKFPVTLGSWGGSSAWKIEPMGRASDAMPGKASDRITGNATLVEDDPWDNIMAWKEDTTTAMSALVRTYKTDESNTIQGYAEIGQPTIIIHWAWLSLLATQILLMVVFVVYVIWETAKLDIQVVKGSNIAELKAMGQEDSTLESDYILAGGIAESVDTDLVGRLVKSNSGWNLKVNRRAVG</sequence>
<comment type="caution">
    <text evidence="3">The sequence shown here is derived from an EMBL/GenBank/DDBJ whole genome shotgun (WGS) entry which is preliminary data.</text>
</comment>
<feature type="transmembrane region" description="Helical" evidence="2">
    <location>
        <begin position="101"/>
        <end position="121"/>
    </location>
</feature>
<feature type="region of interest" description="Disordered" evidence="1">
    <location>
        <begin position="1"/>
        <end position="25"/>
    </location>
</feature>
<evidence type="ECO:0000256" key="1">
    <source>
        <dbReference type="SAM" id="MobiDB-lite"/>
    </source>
</evidence>
<proteinExistence type="predicted"/>
<evidence type="ECO:0000313" key="3">
    <source>
        <dbReference type="EMBL" id="RKL28183.1"/>
    </source>
</evidence>
<evidence type="ECO:0000256" key="2">
    <source>
        <dbReference type="SAM" id="Phobius"/>
    </source>
</evidence>
<organism evidence="3 4">
    <name type="scientific">Gibberella intermedia</name>
    <name type="common">Bulb rot disease fungus</name>
    <name type="synonym">Fusarium proliferatum</name>
    <dbReference type="NCBI Taxonomy" id="948311"/>
    <lineage>
        <taxon>Eukaryota</taxon>
        <taxon>Fungi</taxon>
        <taxon>Dikarya</taxon>
        <taxon>Ascomycota</taxon>
        <taxon>Pezizomycotina</taxon>
        <taxon>Sordariomycetes</taxon>
        <taxon>Hypocreomycetidae</taxon>
        <taxon>Hypocreales</taxon>
        <taxon>Nectriaceae</taxon>
        <taxon>Fusarium</taxon>
        <taxon>Fusarium fujikuroi species complex</taxon>
    </lineage>
</organism>
<dbReference type="Proteomes" id="UP000283569">
    <property type="component" value="Unassembled WGS sequence"/>
</dbReference>
<evidence type="ECO:0000313" key="4">
    <source>
        <dbReference type="Proteomes" id="UP000283569"/>
    </source>
</evidence>
<gene>
    <name evidence="3" type="ORF">BFJ72_g12643</name>
</gene>
<keyword evidence="2" id="KW-0812">Transmembrane</keyword>
<dbReference type="EMBL" id="MRDB01000066">
    <property type="protein sequence ID" value="RKL28183.1"/>
    <property type="molecule type" value="Genomic_DNA"/>
</dbReference>
<accession>A0A420SFX7</accession>
<keyword evidence="2" id="KW-1133">Transmembrane helix</keyword>
<feature type="compositionally biased region" description="Polar residues" evidence="1">
    <location>
        <begin position="10"/>
        <end position="25"/>
    </location>
</feature>
<feature type="transmembrane region" description="Helical" evidence="2">
    <location>
        <begin position="561"/>
        <end position="583"/>
    </location>
</feature>